<evidence type="ECO:0000256" key="4">
    <source>
        <dbReference type="ARBA" id="ARBA00023242"/>
    </source>
</evidence>
<evidence type="ECO:0000313" key="10">
    <source>
        <dbReference type="Proteomes" id="UP001249851"/>
    </source>
</evidence>
<evidence type="ECO:0000259" key="8">
    <source>
        <dbReference type="Pfam" id="PF12265"/>
    </source>
</evidence>
<dbReference type="PROSITE" id="PS50294">
    <property type="entry name" value="WD_REPEATS_REGION"/>
    <property type="match status" value="3"/>
</dbReference>
<proteinExistence type="predicted"/>
<keyword evidence="10" id="KW-1185">Reference proteome</keyword>
<feature type="repeat" description="WD" evidence="6">
    <location>
        <begin position="294"/>
        <end position="327"/>
    </location>
</feature>
<dbReference type="PANTHER" id="PTHR45903">
    <property type="entry name" value="GLUTAMATE-RICH WD REPEAT-CONTAINING PROTEIN 1"/>
    <property type="match status" value="1"/>
</dbReference>
<accession>A0AAD9R435</accession>
<keyword evidence="4" id="KW-0539">Nucleus</keyword>
<keyword evidence="2 6" id="KW-0853">WD repeat</keyword>
<evidence type="ECO:0000256" key="2">
    <source>
        <dbReference type="ARBA" id="ARBA00022574"/>
    </source>
</evidence>
<comment type="subcellular location">
    <subcellularLocation>
        <location evidence="1">Nucleus</location>
    </subcellularLocation>
</comment>
<dbReference type="InterPro" id="IPR015943">
    <property type="entry name" value="WD40/YVTN_repeat-like_dom_sf"/>
</dbReference>
<dbReference type="GO" id="GO:0042254">
    <property type="term" value="P:ribosome biogenesis"/>
    <property type="evidence" value="ECO:0007669"/>
    <property type="project" value="TreeGrafter"/>
</dbReference>
<feature type="repeat" description="WD" evidence="6">
    <location>
        <begin position="385"/>
        <end position="419"/>
    </location>
</feature>
<evidence type="ECO:0000313" key="9">
    <source>
        <dbReference type="EMBL" id="KAK2572667.1"/>
    </source>
</evidence>
<dbReference type="SUPFAM" id="SSF50978">
    <property type="entry name" value="WD40 repeat-like"/>
    <property type="match status" value="1"/>
</dbReference>
<comment type="caution">
    <text evidence="9">The sequence shown here is derived from an EMBL/GenBank/DDBJ whole genome shotgun (WGS) entry which is preliminary data.</text>
</comment>
<sequence>MADEECIGDGNVASGEEDMEIYDSDETDNGSSDENGSCDAGIEVENGEEIGKSGKGAKGKESRKGEKKSKDKKKEERQVFLPGDKMEAGDELTFDRSAYEMYHAAQTNAPCLSFDVIPDSLGDSRTKFPMTAYIVAGTQAALGQQNHVIVMKMSELDKTFQNDQDSDSDDDELLEEEPELATAKFNHIGGVNRIRNSPIPGRHIVATWSEKGKVHIWDISRQVISVDNPTTSAGTPMGRDVKPLFTFHGHQVEGFAMDWSNIVPGRLVTGDCKKNIHMWSPIEGGSWHVDQRPYNAHTDSVEDVQWSPNEQNVFASCSVDKTIRIWDARASPSKACKLTTQAHDTDVNVISWNRNEPFIVSGGDDGVIKIWDLRQFQSGVAVAVFKHHTAPITSVEWHPSDSSVFAASGSDNQVTLWDLAVERDDEKPEETGRKLDVPPQLLFIHMGQNDVKEIHWHRQLPGVLISTAESGFNIFKTISV</sequence>
<dbReference type="InterPro" id="IPR019775">
    <property type="entry name" value="WD40_repeat_CS"/>
</dbReference>
<feature type="region of interest" description="Disordered" evidence="7">
    <location>
        <begin position="1"/>
        <end position="80"/>
    </location>
</feature>
<dbReference type="InterPro" id="IPR051972">
    <property type="entry name" value="Glutamate-rich_WD_repeat"/>
</dbReference>
<feature type="repeat" description="WD" evidence="6">
    <location>
        <begin position="340"/>
        <end position="374"/>
    </location>
</feature>
<protein>
    <recommendedName>
        <fullName evidence="5">Glutamate-rich WD repeat-containing protein 1</fullName>
    </recommendedName>
</protein>
<dbReference type="EMBL" id="JARQWQ010000003">
    <property type="protein sequence ID" value="KAK2572667.1"/>
    <property type="molecule type" value="Genomic_DNA"/>
</dbReference>
<dbReference type="PANTHER" id="PTHR45903:SF1">
    <property type="entry name" value="GLUTAMATE-RICH WD REPEAT-CONTAINING PROTEIN 1"/>
    <property type="match status" value="1"/>
</dbReference>
<dbReference type="SMART" id="SM00320">
    <property type="entry name" value="WD40"/>
    <property type="match status" value="5"/>
</dbReference>
<dbReference type="Pfam" id="PF00400">
    <property type="entry name" value="WD40"/>
    <property type="match status" value="3"/>
</dbReference>
<evidence type="ECO:0000256" key="6">
    <source>
        <dbReference type="PROSITE-ProRule" id="PRU00221"/>
    </source>
</evidence>
<dbReference type="PROSITE" id="PS50082">
    <property type="entry name" value="WD_REPEATS_2"/>
    <property type="match status" value="3"/>
</dbReference>
<dbReference type="Gene3D" id="2.130.10.10">
    <property type="entry name" value="YVTN repeat-like/Quinoprotein amine dehydrogenase"/>
    <property type="match status" value="1"/>
</dbReference>
<evidence type="ECO:0000256" key="1">
    <source>
        <dbReference type="ARBA" id="ARBA00004123"/>
    </source>
</evidence>
<reference evidence="9" key="2">
    <citation type="journal article" date="2023" name="Science">
        <title>Genomic signatures of disease resistance in endangered staghorn corals.</title>
        <authorList>
            <person name="Vollmer S.V."/>
            <person name="Selwyn J.D."/>
            <person name="Despard B.A."/>
            <person name="Roesel C.L."/>
        </authorList>
    </citation>
    <scope>NUCLEOTIDE SEQUENCE</scope>
    <source>
        <strain evidence="9">K2</strain>
    </source>
</reference>
<evidence type="ECO:0000256" key="5">
    <source>
        <dbReference type="ARBA" id="ARBA00040876"/>
    </source>
</evidence>
<feature type="compositionally biased region" description="Basic and acidic residues" evidence="7">
    <location>
        <begin position="58"/>
        <end position="80"/>
    </location>
</feature>
<dbReference type="GO" id="GO:0005730">
    <property type="term" value="C:nucleolus"/>
    <property type="evidence" value="ECO:0007669"/>
    <property type="project" value="TreeGrafter"/>
</dbReference>
<reference evidence="9" key="1">
    <citation type="journal article" date="2023" name="G3 (Bethesda)">
        <title>Whole genome assembly and annotation of the endangered Caribbean coral Acropora cervicornis.</title>
        <authorList>
            <person name="Selwyn J.D."/>
            <person name="Vollmer S.V."/>
        </authorList>
    </citation>
    <scope>NUCLEOTIDE SEQUENCE</scope>
    <source>
        <strain evidence="9">K2</strain>
    </source>
</reference>
<dbReference type="InterPro" id="IPR001680">
    <property type="entry name" value="WD40_rpt"/>
</dbReference>
<gene>
    <name evidence="9" type="ORF">P5673_001643</name>
</gene>
<feature type="domain" description="Histone-binding protein RBBP4-like N-terminal" evidence="8">
    <location>
        <begin position="91"/>
        <end position="156"/>
    </location>
</feature>
<dbReference type="AlphaFoldDB" id="A0AAD9R435"/>
<name>A0AAD9R435_ACRCE</name>
<dbReference type="PROSITE" id="PS00678">
    <property type="entry name" value="WD_REPEATS_1"/>
    <property type="match status" value="1"/>
</dbReference>
<dbReference type="InterPro" id="IPR036322">
    <property type="entry name" value="WD40_repeat_dom_sf"/>
</dbReference>
<evidence type="ECO:0000256" key="7">
    <source>
        <dbReference type="SAM" id="MobiDB-lite"/>
    </source>
</evidence>
<evidence type="ECO:0000256" key="3">
    <source>
        <dbReference type="ARBA" id="ARBA00022737"/>
    </source>
</evidence>
<keyword evidence="3" id="KW-0677">Repeat</keyword>
<dbReference type="InterPro" id="IPR020472">
    <property type="entry name" value="WD40_PAC1"/>
</dbReference>
<dbReference type="Pfam" id="PF12265">
    <property type="entry name" value="CAF1C_H4-bd"/>
    <property type="match status" value="1"/>
</dbReference>
<dbReference type="InterPro" id="IPR022052">
    <property type="entry name" value="Histone-bd_RBBP4-like_N"/>
</dbReference>
<organism evidence="9 10">
    <name type="scientific">Acropora cervicornis</name>
    <name type="common">Staghorn coral</name>
    <dbReference type="NCBI Taxonomy" id="6130"/>
    <lineage>
        <taxon>Eukaryota</taxon>
        <taxon>Metazoa</taxon>
        <taxon>Cnidaria</taxon>
        <taxon>Anthozoa</taxon>
        <taxon>Hexacorallia</taxon>
        <taxon>Scleractinia</taxon>
        <taxon>Astrocoeniina</taxon>
        <taxon>Acroporidae</taxon>
        <taxon>Acropora</taxon>
    </lineage>
</organism>
<dbReference type="PRINTS" id="PR00320">
    <property type="entry name" value="GPROTEINBRPT"/>
</dbReference>
<feature type="compositionally biased region" description="Acidic residues" evidence="7">
    <location>
        <begin position="15"/>
        <end position="28"/>
    </location>
</feature>
<dbReference type="Proteomes" id="UP001249851">
    <property type="component" value="Unassembled WGS sequence"/>
</dbReference>